<reference evidence="3 4" key="1">
    <citation type="journal article" date="2019" name="Int. J. Syst. Evol. Microbiol.">
        <title>The Global Catalogue of Microorganisms (GCM) 10K type strain sequencing project: providing services to taxonomists for standard genome sequencing and annotation.</title>
        <authorList>
            <consortium name="The Broad Institute Genomics Platform"/>
            <consortium name="The Broad Institute Genome Sequencing Center for Infectious Disease"/>
            <person name="Wu L."/>
            <person name="Ma J."/>
        </authorList>
    </citation>
    <scope>NUCLEOTIDE SEQUENCE [LARGE SCALE GENOMIC DNA]</scope>
    <source>
        <strain evidence="3 4">JCM 16378</strain>
    </source>
</reference>
<evidence type="ECO:0008006" key="5">
    <source>
        <dbReference type="Google" id="ProtNLM"/>
    </source>
</evidence>
<dbReference type="Proteomes" id="UP001501326">
    <property type="component" value="Unassembled WGS sequence"/>
</dbReference>
<name>A0ABN3UEM3_9MICO</name>
<dbReference type="InterPro" id="IPR036412">
    <property type="entry name" value="HAD-like_sf"/>
</dbReference>
<sequence>MRRSAHPTSPALPARAGRARRMAVGAGAALVAVVVVTADGTTAASAHGAHRHHDGHASSEHSSDRRLTPRTHFTMKDDGSSGATQGGEGIPNIDSVKKTIYTYYGDPNGTGDANPTSSPYVSEMSSILRTQRRQLPRLLADAQRHHTKPAIVFDADDTTLWTYQMEVGAMKFVFTPAAQGPFVDGEKFPAVPGMVDFVNDAEKMGFTVFGLTGRGDSQKAHTVSNLAKVGYTAFPANRFFTKYDSGTTPPSYLPPSWCTAYPKCTTVEYKAGTRRHIERDLGYDIVLNVGDQFSDLQGGYAEHSLKLPNPTYYLPSPNLPGVSEPRLAPRTRFTMSADGSSGATQGGEGIPNIDVVKKTIAVYYGDTGTGTSDKASSPYISEMRALVARRSRTLLQQCATGARRGTHPAIVLDADDTTLWTYDMEVAAMHFVFDPVVQDQQWVQPQRFPATPAMVSFANAASDAGCTIVGLTGRNSTQRDATLGNLAKVGYTGFTAANYYTKWTSSEQPPAYITPADCLAWPKCTTIEYKSTTRRHVVDQGYDVIANFGDQYSDLIGGSADRAVKLPNPTYYLP</sequence>
<gene>
    <name evidence="3" type="ORF">GCM10009867_02920</name>
</gene>
<feature type="region of interest" description="Disordered" evidence="2">
    <location>
        <begin position="44"/>
        <end position="92"/>
    </location>
</feature>
<keyword evidence="1" id="KW-0732">Signal</keyword>
<evidence type="ECO:0000313" key="3">
    <source>
        <dbReference type="EMBL" id="GAA2730770.1"/>
    </source>
</evidence>
<dbReference type="Gene3D" id="3.40.50.1000">
    <property type="entry name" value="HAD superfamily/HAD-like"/>
    <property type="match status" value="2"/>
</dbReference>
<dbReference type="RefSeq" id="WP_344189559.1">
    <property type="nucleotide sequence ID" value="NZ_BAAARN010000001.1"/>
</dbReference>
<proteinExistence type="predicted"/>
<dbReference type="PANTHER" id="PTHR31284">
    <property type="entry name" value="ACID PHOSPHATASE-LIKE PROTEIN"/>
    <property type="match status" value="1"/>
</dbReference>
<dbReference type="InterPro" id="IPR023214">
    <property type="entry name" value="HAD_sf"/>
</dbReference>
<comment type="caution">
    <text evidence="3">The sequence shown here is derived from an EMBL/GenBank/DDBJ whole genome shotgun (WGS) entry which is preliminary data.</text>
</comment>
<evidence type="ECO:0000313" key="4">
    <source>
        <dbReference type="Proteomes" id="UP001501326"/>
    </source>
</evidence>
<accession>A0ABN3UEM3</accession>
<evidence type="ECO:0000256" key="2">
    <source>
        <dbReference type="SAM" id="MobiDB-lite"/>
    </source>
</evidence>
<evidence type="ECO:0000256" key="1">
    <source>
        <dbReference type="ARBA" id="ARBA00022729"/>
    </source>
</evidence>
<dbReference type="PANTHER" id="PTHR31284:SF10">
    <property type="entry name" value="ACID PHOSPHATASE-LIKE PROTEIN"/>
    <property type="match status" value="1"/>
</dbReference>
<dbReference type="InterPro" id="IPR005519">
    <property type="entry name" value="Acid_phosphat_B-like"/>
</dbReference>
<dbReference type="Pfam" id="PF03767">
    <property type="entry name" value="Acid_phosphat_B"/>
    <property type="match status" value="2"/>
</dbReference>
<dbReference type="SUPFAM" id="SSF56784">
    <property type="entry name" value="HAD-like"/>
    <property type="match status" value="2"/>
</dbReference>
<organism evidence="3 4">
    <name type="scientific">Pedococcus aerophilus</name>
    <dbReference type="NCBI Taxonomy" id="436356"/>
    <lineage>
        <taxon>Bacteria</taxon>
        <taxon>Bacillati</taxon>
        <taxon>Actinomycetota</taxon>
        <taxon>Actinomycetes</taxon>
        <taxon>Micrococcales</taxon>
        <taxon>Intrasporangiaceae</taxon>
        <taxon>Pedococcus</taxon>
    </lineage>
</organism>
<feature type="compositionally biased region" description="Basic and acidic residues" evidence="2">
    <location>
        <begin position="55"/>
        <end position="67"/>
    </location>
</feature>
<dbReference type="EMBL" id="BAAARN010000001">
    <property type="protein sequence ID" value="GAA2730770.1"/>
    <property type="molecule type" value="Genomic_DNA"/>
</dbReference>
<keyword evidence="4" id="KW-1185">Reference proteome</keyword>
<protein>
    <recommendedName>
        <fullName evidence="5">Acid phosphatase</fullName>
    </recommendedName>
</protein>